<dbReference type="PANTHER" id="PTHR22550:SF5">
    <property type="entry name" value="LEUCINE ZIPPER PROTEIN 4"/>
    <property type="match status" value="1"/>
</dbReference>
<name>A0A1M4VKU9_9FLAO</name>
<organism evidence="7 8">
    <name type="scientific">Psychroflexus salarius</name>
    <dbReference type="NCBI Taxonomy" id="1155689"/>
    <lineage>
        <taxon>Bacteria</taxon>
        <taxon>Pseudomonadati</taxon>
        <taxon>Bacteroidota</taxon>
        <taxon>Flavobacteriia</taxon>
        <taxon>Flavobacteriales</taxon>
        <taxon>Flavobacteriaceae</taxon>
        <taxon>Psychroflexus</taxon>
    </lineage>
</organism>
<dbReference type="Pfam" id="PF07584">
    <property type="entry name" value="BatA"/>
    <property type="match status" value="1"/>
</dbReference>
<feature type="domain" description="VWFA" evidence="6">
    <location>
        <begin position="93"/>
        <end position="288"/>
    </location>
</feature>
<accession>A0A1M4VKU9</accession>
<keyword evidence="2 5" id="KW-0812">Transmembrane</keyword>
<dbReference type="Pfam" id="PF00092">
    <property type="entry name" value="VWA"/>
    <property type="match status" value="1"/>
</dbReference>
<dbReference type="InterPro" id="IPR033881">
    <property type="entry name" value="vWA_BatA_type"/>
</dbReference>
<evidence type="ECO:0000256" key="4">
    <source>
        <dbReference type="ARBA" id="ARBA00023136"/>
    </source>
</evidence>
<evidence type="ECO:0000256" key="1">
    <source>
        <dbReference type="ARBA" id="ARBA00022475"/>
    </source>
</evidence>
<evidence type="ECO:0000256" key="5">
    <source>
        <dbReference type="SAM" id="Phobius"/>
    </source>
</evidence>
<dbReference type="EMBL" id="FQTW01000004">
    <property type="protein sequence ID" value="SHE69614.1"/>
    <property type="molecule type" value="Genomic_DNA"/>
</dbReference>
<dbReference type="PROSITE" id="PS50234">
    <property type="entry name" value="VWFA"/>
    <property type="match status" value="1"/>
</dbReference>
<reference evidence="7 8" key="1">
    <citation type="submission" date="2016-11" db="EMBL/GenBank/DDBJ databases">
        <authorList>
            <person name="Jaros S."/>
            <person name="Januszkiewicz K."/>
            <person name="Wedrychowicz H."/>
        </authorList>
    </citation>
    <scope>NUCLEOTIDE SEQUENCE [LARGE SCALE GENOMIC DNA]</scope>
    <source>
        <strain evidence="7 8">DSM 25661</strain>
    </source>
</reference>
<evidence type="ECO:0000313" key="7">
    <source>
        <dbReference type="EMBL" id="SHE69614.1"/>
    </source>
</evidence>
<evidence type="ECO:0000313" key="8">
    <source>
        <dbReference type="Proteomes" id="UP000184462"/>
    </source>
</evidence>
<keyword evidence="4 5" id="KW-0472">Membrane</keyword>
<dbReference type="SMART" id="SM00327">
    <property type="entry name" value="VWA"/>
    <property type="match status" value="1"/>
</dbReference>
<dbReference type="InterPro" id="IPR036465">
    <property type="entry name" value="vWFA_dom_sf"/>
</dbReference>
<dbReference type="InterPro" id="IPR024163">
    <property type="entry name" value="Aerotolerance_reg_N"/>
</dbReference>
<dbReference type="SUPFAM" id="SSF53300">
    <property type="entry name" value="vWA-like"/>
    <property type="match status" value="1"/>
</dbReference>
<sequence length="334" mass="37346">MLSNLTFEHPQWFTALLVLPLLMLWYILKHKQQWASLTLSSTKGFNKSSSILPRLRHFLFVFRLLALALLITAMARPRTVDESTKIKKTEGIDIVMAIDVSASMLAKDLKPNRLEALKKVATDFVSNRPNDRFGMTVFSGESYTKTPLTSDKEITLNAIQSIEYSEIIEGGTAIGMGLATSVNKLKDSKAKSKVIILLTDGVNNTGFIDPETATELAIEYGIKTYTIGLGSNGEALSPVAVRPNGSFVYRNVKVEIDEELLKTIADKTGGKYFRATTNSTLKAIYDEIDQLETSEIEELKFYNYDEKFRLLLLIALGLLVLEQLLKFTLFRSLV</sequence>
<dbReference type="Proteomes" id="UP000184462">
    <property type="component" value="Unassembled WGS sequence"/>
</dbReference>
<dbReference type="PANTHER" id="PTHR22550">
    <property type="entry name" value="SPORE GERMINATION PROTEIN"/>
    <property type="match status" value="1"/>
</dbReference>
<keyword evidence="1" id="KW-1003">Cell membrane</keyword>
<evidence type="ECO:0000256" key="3">
    <source>
        <dbReference type="ARBA" id="ARBA00022989"/>
    </source>
</evidence>
<dbReference type="RefSeq" id="WP_073192817.1">
    <property type="nucleotide sequence ID" value="NZ_FQTW01000004.1"/>
</dbReference>
<keyword evidence="8" id="KW-1185">Reference proteome</keyword>
<feature type="transmembrane region" description="Helical" evidence="5">
    <location>
        <begin position="12"/>
        <end position="28"/>
    </location>
</feature>
<dbReference type="STRING" id="1155689.SAMN05444278_104110"/>
<dbReference type="OrthoDB" id="6206554at2"/>
<dbReference type="InterPro" id="IPR002035">
    <property type="entry name" value="VWF_A"/>
</dbReference>
<dbReference type="Gene3D" id="3.40.50.410">
    <property type="entry name" value="von Willebrand factor, type A domain"/>
    <property type="match status" value="1"/>
</dbReference>
<dbReference type="InterPro" id="IPR050768">
    <property type="entry name" value="UPF0353/GerABKA_families"/>
</dbReference>
<feature type="transmembrane region" description="Helical" evidence="5">
    <location>
        <begin position="55"/>
        <end position="75"/>
    </location>
</feature>
<protein>
    <submittedName>
        <fullName evidence="7">Ca-activated chloride channel family protein</fullName>
    </submittedName>
</protein>
<dbReference type="CDD" id="cd01467">
    <property type="entry name" value="vWA_BatA_type"/>
    <property type="match status" value="1"/>
</dbReference>
<proteinExistence type="predicted"/>
<evidence type="ECO:0000259" key="6">
    <source>
        <dbReference type="PROSITE" id="PS50234"/>
    </source>
</evidence>
<gene>
    <name evidence="7" type="ORF">SAMN05444278_104110</name>
</gene>
<evidence type="ECO:0000256" key="2">
    <source>
        <dbReference type="ARBA" id="ARBA00022692"/>
    </source>
</evidence>
<dbReference type="AlphaFoldDB" id="A0A1M4VKU9"/>
<keyword evidence="3 5" id="KW-1133">Transmembrane helix</keyword>